<dbReference type="InterPro" id="IPR051401">
    <property type="entry name" value="GtrA_CellWall_Glycosyl"/>
</dbReference>
<feature type="transmembrane region" description="Helical" evidence="6">
    <location>
        <begin position="5"/>
        <end position="25"/>
    </location>
</feature>
<dbReference type="RefSeq" id="WP_139980039.1">
    <property type="nucleotide sequence ID" value="NZ_CP041046.1"/>
</dbReference>
<sequence length="128" mass="14135">MKRQAIQFAAAGVLGFLIDTGVLYVALWAGLGYYAGRAVSFLCAVFATWQANRRFAFAEGRRESVWLEWWHYLAAMSLGGVVNYLAYTVVVLRAPSSQLTPLFAVAAGSLAGMVVNFISARFWVFRGR</sequence>
<feature type="transmembrane region" description="Helical" evidence="6">
    <location>
        <begin position="69"/>
        <end position="90"/>
    </location>
</feature>
<keyword evidence="4 6" id="KW-1133">Transmembrane helix</keyword>
<feature type="transmembrane region" description="Helical" evidence="6">
    <location>
        <begin position="102"/>
        <end position="124"/>
    </location>
</feature>
<dbReference type="PANTHER" id="PTHR38459">
    <property type="entry name" value="PROPHAGE BACTOPRENOL-LINKED GLUCOSE TRANSLOCASE HOMOLOG"/>
    <property type="match status" value="1"/>
</dbReference>
<dbReference type="AlphaFoldDB" id="A0A4Y5Z0A4"/>
<comment type="similarity">
    <text evidence="2">Belongs to the GtrA family.</text>
</comment>
<dbReference type="GO" id="GO:0005886">
    <property type="term" value="C:plasma membrane"/>
    <property type="evidence" value="ECO:0007669"/>
    <property type="project" value="TreeGrafter"/>
</dbReference>
<feature type="domain" description="GtrA/DPMS transmembrane" evidence="7">
    <location>
        <begin position="7"/>
        <end position="125"/>
    </location>
</feature>
<dbReference type="EMBL" id="CP041046">
    <property type="protein sequence ID" value="QDE38487.1"/>
    <property type="molecule type" value="Genomic_DNA"/>
</dbReference>
<evidence type="ECO:0000256" key="6">
    <source>
        <dbReference type="SAM" id="Phobius"/>
    </source>
</evidence>
<gene>
    <name evidence="8" type="ORF">FIV34_04350</name>
</gene>
<reference evidence="8 9" key="1">
    <citation type="submission" date="2019-06" db="EMBL/GenBank/DDBJ databases">
        <title>A complete genome sequence for Luteibacter pinisoli MAH-14.</title>
        <authorList>
            <person name="Baltrus D.A."/>
        </authorList>
    </citation>
    <scope>NUCLEOTIDE SEQUENCE [LARGE SCALE GENOMIC DNA]</scope>
    <source>
        <strain evidence="8 9">MAH-14</strain>
    </source>
</reference>
<dbReference type="OrthoDB" id="7926501at2"/>
<keyword evidence="3 6" id="KW-0812">Transmembrane</keyword>
<evidence type="ECO:0000256" key="2">
    <source>
        <dbReference type="ARBA" id="ARBA00009399"/>
    </source>
</evidence>
<dbReference type="GO" id="GO:0000271">
    <property type="term" value="P:polysaccharide biosynthetic process"/>
    <property type="evidence" value="ECO:0007669"/>
    <property type="project" value="InterPro"/>
</dbReference>
<dbReference type="Proteomes" id="UP000316093">
    <property type="component" value="Chromosome"/>
</dbReference>
<keyword evidence="5 6" id="KW-0472">Membrane</keyword>
<keyword evidence="9" id="KW-1185">Reference proteome</keyword>
<evidence type="ECO:0000313" key="9">
    <source>
        <dbReference type="Proteomes" id="UP000316093"/>
    </source>
</evidence>
<dbReference type="PANTHER" id="PTHR38459:SF1">
    <property type="entry name" value="PROPHAGE BACTOPRENOL-LINKED GLUCOSE TRANSLOCASE HOMOLOG"/>
    <property type="match status" value="1"/>
</dbReference>
<dbReference type="InterPro" id="IPR007267">
    <property type="entry name" value="GtrA_DPMS_TM"/>
</dbReference>
<feature type="transmembrane region" description="Helical" evidence="6">
    <location>
        <begin position="31"/>
        <end position="49"/>
    </location>
</feature>
<name>A0A4Y5Z0A4_9GAMM</name>
<evidence type="ECO:0000256" key="3">
    <source>
        <dbReference type="ARBA" id="ARBA00022692"/>
    </source>
</evidence>
<proteinExistence type="inferred from homology"/>
<dbReference type="Pfam" id="PF04138">
    <property type="entry name" value="GtrA_DPMS_TM"/>
    <property type="match status" value="1"/>
</dbReference>
<evidence type="ECO:0000256" key="4">
    <source>
        <dbReference type="ARBA" id="ARBA00022989"/>
    </source>
</evidence>
<comment type="subcellular location">
    <subcellularLocation>
        <location evidence="1">Membrane</location>
        <topology evidence="1">Multi-pass membrane protein</topology>
    </subcellularLocation>
</comment>
<dbReference type="KEGG" id="lpy:FIV34_04350"/>
<evidence type="ECO:0000256" key="5">
    <source>
        <dbReference type="ARBA" id="ARBA00023136"/>
    </source>
</evidence>
<evidence type="ECO:0000313" key="8">
    <source>
        <dbReference type="EMBL" id="QDE38487.1"/>
    </source>
</evidence>
<evidence type="ECO:0000259" key="7">
    <source>
        <dbReference type="Pfam" id="PF04138"/>
    </source>
</evidence>
<accession>A0A4Y5Z0A4</accession>
<evidence type="ECO:0000256" key="1">
    <source>
        <dbReference type="ARBA" id="ARBA00004141"/>
    </source>
</evidence>
<organism evidence="8 9">
    <name type="scientific">Luteibacter pinisoli</name>
    <dbReference type="NCBI Taxonomy" id="2589080"/>
    <lineage>
        <taxon>Bacteria</taxon>
        <taxon>Pseudomonadati</taxon>
        <taxon>Pseudomonadota</taxon>
        <taxon>Gammaproteobacteria</taxon>
        <taxon>Lysobacterales</taxon>
        <taxon>Rhodanobacteraceae</taxon>
        <taxon>Luteibacter</taxon>
    </lineage>
</organism>
<protein>
    <submittedName>
        <fullName evidence="8">GtrA family protein</fullName>
    </submittedName>
</protein>